<evidence type="ECO:0000313" key="4">
    <source>
        <dbReference type="Proteomes" id="UP000034492"/>
    </source>
</evidence>
<evidence type="ECO:0000259" key="2">
    <source>
        <dbReference type="Pfam" id="PF26593"/>
    </source>
</evidence>
<dbReference type="Pfam" id="PF26593">
    <property type="entry name" value="TraC-like"/>
    <property type="match status" value="1"/>
</dbReference>
<reference evidence="3 4" key="1">
    <citation type="journal article" date="2015" name="Nature">
        <title>rRNA introns, odd ribosomes, and small enigmatic genomes across a large radiation of phyla.</title>
        <authorList>
            <person name="Brown C.T."/>
            <person name="Hug L.A."/>
            <person name="Thomas B.C."/>
            <person name="Sharon I."/>
            <person name="Castelle C.J."/>
            <person name="Singh A."/>
            <person name="Wilkins M.J."/>
            <person name="Williams K.H."/>
            <person name="Banfield J.F."/>
        </authorList>
    </citation>
    <scope>NUCLEOTIDE SEQUENCE [LARGE SCALE GENOMIC DNA]</scope>
</reference>
<dbReference type="AlphaFoldDB" id="A0A0G0END1"/>
<dbReference type="InterPro" id="IPR058596">
    <property type="entry name" value="TraC-like_dom"/>
</dbReference>
<feature type="compositionally biased region" description="Polar residues" evidence="1">
    <location>
        <begin position="241"/>
        <end position="251"/>
    </location>
</feature>
<name>A0A0G0END1_9BACT</name>
<feature type="region of interest" description="Disordered" evidence="1">
    <location>
        <begin position="212"/>
        <end position="253"/>
    </location>
</feature>
<sequence>MTTQEFLPIEDIRDDLVILKDGSVGMVIQTSAVNFDLLSQNEQLAIIGSFAALLNSLSFSIQILIRSKRLDISNYLEILKKAEGTQKNPLLQMMMIKYRNFVSSIIRENEVLDKQFYVVISVSSLELGLVKKTGQNLQKAITILIPRRDHILRQLARIGLKSNQLTTEKLISLYYDMYNESVKINFEILEGEKISGELKSATAAQKQTEKEKLEVGSEISNITPPTSNTIQAPTPAHKTPAQPQIYQQRPSRNVPFVVEELPDEYTTF</sequence>
<proteinExistence type="predicted"/>
<dbReference type="EMBL" id="LBSA01000023">
    <property type="protein sequence ID" value="KKQ08508.1"/>
    <property type="molecule type" value="Genomic_DNA"/>
</dbReference>
<evidence type="ECO:0000313" key="3">
    <source>
        <dbReference type="EMBL" id="KKQ08508.1"/>
    </source>
</evidence>
<gene>
    <name evidence="3" type="ORF">US19_C0023G0009</name>
</gene>
<accession>A0A0G0END1</accession>
<organism evidence="3 4">
    <name type="scientific">Candidatus Daviesbacteria bacterium GW2011_GWB1_36_5</name>
    <dbReference type="NCBI Taxonomy" id="1618426"/>
    <lineage>
        <taxon>Bacteria</taxon>
        <taxon>Candidatus Daviesiibacteriota</taxon>
    </lineage>
</organism>
<feature type="domain" description="TraC-like" evidence="2">
    <location>
        <begin position="19"/>
        <end position="128"/>
    </location>
</feature>
<feature type="compositionally biased region" description="Polar residues" evidence="1">
    <location>
        <begin position="218"/>
        <end position="232"/>
    </location>
</feature>
<protein>
    <recommendedName>
        <fullName evidence="2">TraC-like domain-containing protein</fullName>
    </recommendedName>
</protein>
<dbReference type="Proteomes" id="UP000034492">
    <property type="component" value="Unassembled WGS sequence"/>
</dbReference>
<evidence type="ECO:0000256" key="1">
    <source>
        <dbReference type="SAM" id="MobiDB-lite"/>
    </source>
</evidence>
<comment type="caution">
    <text evidence="3">The sequence shown here is derived from an EMBL/GenBank/DDBJ whole genome shotgun (WGS) entry which is preliminary data.</text>
</comment>